<dbReference type="GO" id="GO:0005987">
    <property type="term" value="P:sucrose catabolic process"/>
    <property type="evidence" value="ECO:0007669"/>
    <property type="project" value="TreeGrafter"/>
</dbReference>
<keyword evidence="7" id="KW-1185">Reference proteome</keyword>
<dbReference type="RefSeq" id="WP_182411925.1">
    <property type="nucleotide sequence ID" value="NZ_CP055153.1"/>
</dbReference>
<organism evidence="6 7">
    <name type="scientific">Adhaeribacter radiodurans</name>
    <dbReference type="NCBI Taxonomy" id="2745197"/>
    <lineage>
        <taxon>Bacteria</taxon>
        <taxon>Pseudomonadati</taxon>
        <taxon>Bacteroidota</taxon>
        <taxon>Cytophagia</taxon>
        <taxon>Cytophagales</taxon>
        <taxon>Hymenobacteraceae</taxon>
        <taxon>Adhaeribacter</taxon>
    </lineage>
</organism>
<evidence type="ECO:0000256" key="1">
    <source>
        <dbReference type="ARBA" id="ARBA00009902"/>
    </source>
</evidence>
<comment type="similarity">
    <text evidence="1">Belongs to the glycosyl hydrolase 32 family.</text>
</comment>
<dbReference type="Pfam" id="PF00251">
    <property type="entry name" value="Glyco_hydro_32N"/>
    <property type="match status" value="1"/>
</dbReference>
<evidence type="ECO:0000259" key="5">
    <source>
        <dbReference type="Pfam" id="PF00251"/>
    </source>
</evidence>
<reference evidence="6 7" key="2">
    <citation type="submission" date="2020-08" db="EMBL/GenBank/DDBJ databases">
        <title>Adhaeribacter dokdonensis sp. nov., isolated from the rhizosphere of Elymus tsukushiensis, a plant native to the Dokdo Islands, Republic of Korea.</title>
        <authorList>
            <person name="Ghim S.Y."/>
        </authorList>
    </citation>
    <scope>NUCLEOTIDE SEQUENCE [LARGE SCALE GENOMIC DNA]</scope>
    <source>
        <strain evidence="6 7">KUDC8001</strain>
    </source>
</reference>
<dbReference type="PANTHER" id="PTHR42800:SF1">
    <property type="entry name" value="EXOINULINASE INUD (AFU_ORTHOLOGUE AFUA_5G00480)"/>
    <property type="match status" value="1"/>
</dbReference>
<feature type="domain" description="Glycosyl hydrolase family 32 N-terminal" evidence="5">
    <location>
        <begin position="143"/>
        <end position="435"/>
    </location>
</feature>
<dbReference type="SMART" id="SM00640">
    <property type="entry name" value="Glyco_32"/>
    <property type="match status" value="1"/>
</dbReference>
<evidence type="ECO:0000256" key="4">
    <source>
        <dbReference type="SAM" id="SignalP"/>
    </source>
</evidence>
<dbReference type="EMBL" id="CP055153">
    <property type="protein sequence ID" value="QMU29466.1"/>
    <property type="molecule type" value="Genomic_DNA"/>
</dbReference>
<dbReference type="AlphaFoldDB" id="A0A7L7L9E7"/>
<feature type="signal peptide" evidence="4">
    <location>
        <begin position="1"/>
        <end position="24"/>
    </location>
</feature>
<protein>
    <submittedName>
        <fullName evidence="6">Glycoside hydrolase family 32 protein</fullName>
    </submittedName>
</protein>
<dbReference type="InterPro" id="IPR023296">
    <property type="entry name" value="Glyco_hydro_beta-prop_sf"/>
</dbReference>
<dbReference type="KEGG" id="add:HUW48_16090"/>
<dbReference type="SUPFAM" id="SSF75005">
    <property type="entry name" value="Arabinanase/levansucrase/invertase"/>
    <property type="match status" value="1"/>
</dbReference>
<evidence type="ECO:0000313" key="6">
    <source>
        <dbReference type="EMBL" id="QMU29466.1"/>
    </source>
</evidence>
<reference evidence="6 7" key="1">
    <citation type="submission" date="2020-06" db="EMBL/GenBank/DDBJ databases">
        <authorList>
            <person name="Hwang Y.J."/>
        </authorList>
    </citation>
    <scope>NUCLEOTIDE SEQUENCE [LARGE SCALE GENOMIC DNA]</scope>
    <source>
        <strain evidence="6 7">KUDC8001</strain>
    </source>
</reference>
<name>A0A7L7L9E7_9BACT</name>
<feature type="chain" id="PRO_5029831872" evidence="4">
    <location>
        <begin position="25"/>
        <end position="588"/>
    </location>
</feature>
<proteinExistence type="inferred from homology"/>
<sequence length="588" mass="67590">MKSYKIFTLSICLLYSVFSNISYGQTSKAKKQTTPDLGIQLSKRQIKIQKNQLYLNFPVSEASALKKTRILANGKVLDEFTLGLSAGEPDHWVFFDVKNYQGKTLSIEAENVEQPQVLEKIFADKQFPGQEEVYKEKLRPQVHFSARRGWLNDPNGLIHYNGEYHLFFQHNPYGWQWGNMHWGHAVSKDLLHWQELSDALYTPKHEDMAFSGSAITDPTNTSGFRKNGIDPLIAVYTSTGRGECLALSYDNGRTFKDYEGNPVVKHKGRDPKVFWYQPGNHWVMVVYDESHSKNISAGLKSMNREFSFYNSPDLKNWTYQSSIPGFFECPELFQLEVQGAPNQKKWVMYAADGKYKVGDFDGKKFTPEQDFRTYDHGGAFYASQTYNNIPEKDGRRIQIGWSRIPLENMAFNQFMAFPTELKLSKSFDGYRLCPQPVQEIKSLYKSNNVYQNMVLNKENPDFTAPIKADVVHLVAEFERGDCNDFGLNINGYELNYSNLFTDLNKINYSVTEESIFKIEAIVDKAVIEIYVNDGEMYFVKPWNSVTAEKQIKAFAKGLEEGHKAVLKKLEVHELHSVWPEKTVTTVLK</sequence>
<keyword evidence="2 6" id="KW-0378">Hydrolase</keyword>
<dbReference type="GO" id="GO:0005737">
    <property type="term" value="C:cytoplasm"/>
    <property type="evidence" value="ECO:0007669"/>
    <property type="project" value="TreeGrafter"/>
</dbReference>
<dbReference type="Gene3D" id="2.60.120.560">
    <property type="entry name" value="Exo-inulinase, domain 1"/>
    <property type="match status" value="1"/>
</dbReference>
<dbReference type="Proteomes" id="UP000514509">
    <property type="component" value="Chromosome"/>
</dbReference>
<dbReference type="InterPro" id="IPR013148">
    <property type="entry name" value="Glyco_hydro_32_N"/>
</dbReference>
<evidence type="ECO:0000256" key="2">
    <source>
        <dbReference type="ARBA" id="ARBA00022801"/>
    </source>
</evidence>
<dbReference type="CDD" id="cd18622">
    <property type="entry name" value="GH32_Inu-like"/>
    <property type="match status" value="1"/>
</dbReference>
<dbReference type="GO" id="GO:0004575">
    <property type="term" value="F:sucrose alpha-glucosidase activity"/>
    <property type="evidence" value="ECO:0007669"/>
    <property type="project" value="TreeGrafter"/>
</dbReference>
<keyword evidence="4" id="KW-0732">Signal</keyword>
<evidence type="ECO:0000256" key="3">
    <source>
        <dbReference type="ARBA" id="ARBA00023295"/>
    </source>
</evidence>
<dbReference type="InterPro" id="IPR001362">
    <property type="entry name" value="Glyco_hydro_32"/>
</dbReference>
<keyword evidence="3" id="KW-0326">Glycosidase</keyword>
<gene>
    <name evidence="6" type="ORF">HUW48_16090</name>
</gene>
<dbReference type="PANTHER" id="PTHR42800">
    <property type="entry name" value="EXOINULINASE INUD (AFU_ORTHOLOGUE AFUA_5G00480)"/>
    <property type="match status" value="1"/>
</dbReference>
<evidence type="ECO:0000313" key="7">
    <source>
        <dbReference type="Proteomes" id="UP000514509"/>
    </source>
</evidence>
<dbReference type="InterPro" id="IPR013320">
    <property type="entry name" value="ConA-like_dom_sf"/>
</dbReference>
<dbReference type="Gene3D" id="2.115.10.20">
    <property type="entry name" value="Glycosyl hydrolase domain, family 43"/>
    <property type="match status" value="1"/>
</dbReference>
<dbReference type="SUPFAM" id="SSF49899">
    <property type="entry name" value="Concanavalin A-like lectins/glucanases"/>
    <property type="match status" value="1"/>
</dbReference>
<accession>A0A7L7L9E7</accession>